<protein>
    <submittedName>
        <fullName evidence="4">mTERF</fullName>
    </submittedName>
</protein>
<dbReference type="GO" id="GO:0003676">
    <property type="term" value="F:nucleic acid binding"/>
    <property type="evidence" value="ECO:0007669"/>
    <property type="project" value="InterPro"/>
</dbReference>
<proteinExistence type="inferred from homology"/>
<gene>
    <name evidence="4" type="ORF">FCM35_KLT07307</name>
</gene>
<dbReference type="PANTHER" id="PTHR13068:SF173">
    <property type="entry name" value="EMB|CAB62602.1"/>
    <property type="match status" value="1"/>
</dbReference>
<evidence type="ECO:0000256" key="3">
    <source>
        <dbReference type="ARBA" id="ARBA00022946"/>
    </source>
</evidence>
<dbReference type="Gene3D" id="1.25.70.10">
    <property type="entry name" value="Transcription termination factor 3, mitochondrial"/>
    <property type="match status" value="1"/>
</dbReference>
<dbReference type="SMART" id="SM00733">
    <property type="entry name" value="Mterf"/>
    <property type="match status" value="6"/>
</dbReference>
<evidence type="ECO:0000313" key="4">
    <source>
        <dbReference type="EMBL" id="KAF3327189.1"/>
    </source>
</evidence>
<dbReference type="Pfam" id="PF02536">
    <property type="entry name" value="mTERF"/>
    <property type="match status" value="2"/>
</dbReference>
<keyword evidence="2" id="KW-0806">Transcription termination</keyword>
<evidence type="ECO:0000313" key="5">
    <source>
        <dbReference type="Proteomes" id="UP000623129"/>
    </source>
</evidence>
<comment type="caution">
    <text evidence="4">The sequence shown here is derived from an EMBL/GenBank/DDBJ whole genome shotgun (WGS) entry which is preliminary data.</text>
</comment>
<sequence>MSFLLANRFSTSFSHYHHHRFRRLHRALLTSVLRLSLSTQTQKSTKEMPFIAQYLVSSFGFSVYRARKVSTYSYLSRIKTPDQPNSVVSFLKDIGLSDAQIKSAVSFNPTVLGYSINNTLDPCARELMAAGFTGELLVRLTQFNPIILTLNGAVSRLHFWRSFLGNSEEALLKTIQRNRTLIQYDIDNHIIPMLNLLKEYKISEHEIAALVMIGDRILLHNIDSLSRNLKRTEELGFLVGSKMFVKGLRVVNSLSENTLDKKVAFFRDRYGWSEEEIYSVLRNMPSVFALSERKLKSKMDFLIGQAGLEPKHIASQARLLAFSLERMLIPRYHVLSILKAKQLTKSGLLSACVISEKRFLKMYVEPHKKYVPELHDAYLASYKVMPD</sequence>
<dbReference type="InterPro" id="IPR038538">
    <property type="entry name" value="MTERF_sf"/>
</dbReference>
<dbReference type="InterPro" id="IPR003690">
    <property type="entry name" value="MTERF"/>
</dbReference>
<dbReference type="OrthoDB" id="785478at2759"/>
<reference evidence="4" key="1">
    <citation type="submission" date="2020-01" db="EMBL/GenBank/DDBJ databases">
        <title>Genome sequence of Kobresia littledalei, the first chromosome-level genome in the family Cyperaceae.</title>
        <authorList>
            <person name="Qu G."/>
        </authorList>
    </citation>
    <scope>NUCLEOTIDE SEQUENCE</scope>
    <source>
        <strain evidence="4">C.B.Clarke</strain>
        <tissue evidence="4">Leaf</tissue>
    </source>
</reference>
<keyword evidence="5" id="KW-1185">Reference proteome</keyword>
<keyword evidence="2" id="KW-0804">Transcription</keyword>
<accession>A0A833QQ30</accession>
<evidence type="ECO:0000256" key="2">
    <source>
        <dbReference type="ARBA" id="ARBA00022472"/>
    </source>
</evidence>
<dbReference type="PANTHER" id="PTHR13068">
    <property type="entry name" value="CGI-12 PROTEIN-RELATED"/>
    <property type="match status" value="1"/>
</dbReference>
<name>A0A833QQ30_9POAL</name>
<dbReference type="GO" id="GO:0006353">
    <property type="term" value="P:DNA-templated transcription termination"/>
    <property type="evidence" value="ECO:0007669"/>
    <property type="project" value="UniProtKB-KW"/>
</dbReference>
<dbReference type="EMBL" id="SWLB01000017">
    <property type="protein sequence ID" value="KAF3327189.1"/>
    <property type="molecule type" value="Genomic_DNA"/>
</dbReference>
<evidence type="ECO:0000256" key="1">
    <source>
        <dbReference type="ARBA" id="ARBA00007692"/>
    </source>
</evidence>
<keyword evidence="3" id="KW-0809">Transit peptide</keyword>
<comment type="similarity">
    <text evidence="1">Belongs to the mTERF family.</text>
</comment>
<dbReference type="Proteomes" id="UP000623129">
    <property type="component" value="Unassembled WGS sequence"/>
</dbReference>
<dbReference type="AlphaFoldDB" id="A0A833QQ30"/>
<organism evidence="4 5">
    <name type="scientific">Carex littledalei</name>
    <dbReference type="NCBI Taxonomy" id="544730"/>
    <lineage>
        <taxon>Eukaryota</taxon>
        <taxon>Viridiplantae</taxon>
        <taxon>Streptophyta</taxon>
        <taxon>Embryophyta</taxon>
        <taxon>Tracheophyta</taxon>
        <taxon>Spermatophyta</taxon>
        <taxon>Magnoliopsida</taxon>
        <taxon>Liliopsida</taxon>
        <taxon>Poales</taxon>
        <taxon>Cyperaceae</taxon>
        <taxon>Cyperoideae</taxon>
        <taxon>Cariceae</taxon>
        <taxon>Carex</taxon>
        <taxon>Carex subgen. Euthyceras</taxon>
    </lineage>
</organism>
<dbReference type="FunFam" id="1.25.70.10:FF:000001">
    <property type="entry name" value="Mitochondrial transcription termination factor-like"/>
    <property type="match status" value="1"/>
</dbReference>
<keyword evidence="2" id="KW-0805">Transcription regulation</keyword>